<protein>
    <submittedName>
        <fullName evidence="2">Uncharacterized protein</fullName>
    </submittedName>
</protein>
<feature type="non-terminal residue" evidence="2">
    <location>
        <position position="71"/>
    </location>
</feature>
<accession>A0A0F9DJL9</accession>
<keyword evidence="1" id="KW-0472">Membrane</keyword>
<proteinExistence type="predicted"/>
<feature type="transmembrane region" description="Helical" evidence="1">
    <location>
        <begin position="49"/>
        <end position="70"/>
    </location>
</feature>
<reference evidence="2" key="1">
    <citation type="journal article" date="2015" name="Nature">
        <title>Complex archaea that bridge the gap between prokaryotes and eukaryotes.</title>
        <authorList>
            <person name="Spang A."/>
            <person name="Saw J.H."/>
            <person name="Jorgensen S.L."/>
            <person name="Zaremba-Niedzwiedzka K."/>
            <person name="Martijn J."/>
            <person name="Lind A.E."/>
            <person name="van Eijk R."/>
            <person name="Schleper C."/>
            <person name="Guy L."/>
            <person name="Ettema T.J."/>
        </authorList>
    </citation>
    <scope>NUCLEOTIDE SEQUENCE</scope>
</reference>
<organism evidence="2">
    <name type="scientific">marine sediment metagenome</name>
    <dbReference type="NCBI Taxonomy" id="412755"/>
    <lineage>
        <taxon>unclassified sequences</taxon>
        <taxon>metagenomes</taxon>
        <taxon>ecological metagenomes</taxon>
    </lineage>
</organism>
<keyword evidence="1" id="KW-0812">Transmembrane</keyword>
<sequence>MTTTMILARENRVMIHDIKKDIKYIKENIGKLFTKVDESFNHLSKRLPAWATIVITILGSLVTGLVVAAVN</sequence>
<name>A0A0F9DJL9_9ZZZZ</name>
<dbReference type="EMBL" id="LAZR01031340">
    <property type="protein sequence ID" value="KKL54041.1"/>
    <property type="molecule type" value="Genomic_DNA"/>
</dbReference>
<evidence type="ECO:0000256" key="1">
    <source>
        <dbReference type="SAM" id="Phobius"/>
    </source>
</evidence>
<dbReference type="AlphaFoldDB" id="A0A0F9DJL9"/>
<keyword evidence="1" id="KW-1133">Transmembrane helix</keyword>
<comment type="caution">
    <text evidence="2">The sequence shown here is derived from an EMBL/GenBank/DDBJ whole genome shotgun (WGS) entry which is preliminary data.</text>
</comment>
<evidence type="ECO:0000313" key="2">
    <source>
        <dbReference type="EMBL" id="KKL54041.1"/>
    </source>
</evidence>
<gene>
    <name evidence="2" type="ORF">LCGC14_2269420</name>
</gene>